<evidence type="ECO:0000256" key="16">
    <source>
        <dbReference type="PROSITE-ProRule" id="PRU10141"/>
    </source>
</evidence>
<keyword evidence="15" id="KW-0479">Metal-binding</keyword>
<keyword evidence="23" id="KW-1185">Reference proteome</keyword>
<comment type="catalytic activity">
    <reaction evidence="12 17">
        <text>L-tyrosyl-[protein] + ATP = O-phospho-L-tyrosyl-[protein] + ADP + H(+)</text>
        <dbReference type="Rhea" id="RHEA:10596"/>
        <dbReference type="Rhea" id="RHEA-COMP:10136"/>
        <dbReference type="Rhea" id="RHEA-COMP:20101"/>
        <dbReference type="ChEBI" id="CHEBI:15378"/>
        <dbReference type="ChEBI" id="CHEBI:30616"/>
        <dbReference type="ChEBI" id="CHEBI:46858"/>
        <dbReference type="ChEBI" id="CHEBI:61978"/>
        <dbReference type="ChEBI" id="CHEBI:456216"/>
        <dbReference type="EC" id="2.7.10.2"/>
    </reaction>
</comment>
<dbReference type="PRINTS" id="PR00401">
    <property type="entry name" value="SH2DOMAIN"/>
</dbReference>
<keyword evidence="7 17" id="KW-0418">Kinase</keyword>
<dbReference type="Gene3D" id="2.30.30.40">
    <property type="entry name" value="SH3 Domains"/>
    <property type="match status" value="1"/>
</dbReference>
<feature type="domain" description="SH2" evidence="19">
    <location>
        <begin position="121"/>
        <end position="243"/>
    </location>
</feature>
<keyword evidence="5" id="KW-0519">Myristate</keyword>
<evidence type="ECO:0000256" key="2">
    <source>
        <dbReference type="ARBA" id="ARBA00022443"/>
    </source>
</evidence>
<sequence length="529" mass="60276">MCVHCLEIKENPGVLVKFHPQFWQDGLWQCCGQVDKQALGCEAYNPAGDVSRKPLPPVPLDECKEEKVPQPRPAPPIPQSSRDEEGQVVVALYDFPGTEPHDLRLVRGDEYVIEEKCDINWYKARNKYGEEGYIPSNYVTEKTSGNLVQFADRNLMCSLLCRHLQDKVGAFIVRESSTPGTYTVSVYTKSGATLIKHYYIKDTKGSPKQFYLSEKHLFNSIPELIEYHKHNAAGLITRLRYPVGQEDGSAPSTAGFSYETWEINPRDLTFMKELGGGQFGVVRLGKWRAQYKVAIKTVKEGAMLEEDFIEEAKVMMRLSHPNLVQLYGLCSQQRPIYLVTEFMERGCLLNFLLQQRGTFSLDSLLSICQDVSEGMQHLESNNFIHRDLAARNCLVNDSLVVKVSDFGMTRYVLDDQYTSSSGTKFPVKWSPPEVLNFRKYSSKSDVWSYGVLMWEVFTEGRMPFDKKPNSEVVSLISMGQRLPRPNMATPTIYDIMLLCWQEKPEKRPSFSQLCRMICDALEGEELPAN</sequence>
<dbReference type="InterPro" id="IPR001245">
    <property type="entry name" value="Ser-Thr/Tyr_kinase_cat_dom"/>
</dbReference>
<dbReference type="InterPro" id="IPR000719">
    <property type="entry name" value="Prot_kinase_dom"/>
</dbReference>
<keyword evidence="15" id="KW-0863">Zinc-finger</keyword>
<organism evidence="22 23">
    <name type="scientific">Salarias fasciatus</name>
    <name type="common">Jewelled blenny</name>
    <name type="synonym">Blennius fasciatus</name>
    <dbReference type="NCBI Taxonomy" id="181472"/>
    <lineage>
        <taxon>Eukaryota</taxon>
        <taxon>Metazoa</taxon>
        <taxon>Chordata</taxon>
        <taxon>Craniata</taxon>
        <taxon>Vertebrata</taxon>
        <taxon>Euteleostomi</taxon>
        <taxon>Actinopterygii</taxon>
        <taxon>Neopterygii</taxon>
        <taxon>Teleostei</taxon>
        <taxon>Neoteleostei</taxon>
        <taxon>Acanthomorphata</taxon>
        <taxon>Ovalentaria</taxon>
        <taxon>Blenniimorphae</taxon>
        <taxon>Blenniiformes</taxon>
        <taxon>Blennioidei</taxon>
        <taxon>Blenniidae</taxon>
        <taxon>Salariinae</taxon>
        <taxon>Salarias</taxon>
    </lineage>
</organism>
<dbReference type="GO" id="GO:0008270">
    <property type="term" value="F:zinc ion binding"/>
    <property type="evidence" value="ECO:0007669"/>
    <property type="project" value="UniProtKB-KW"/>
</dbReference>
<accession>A0A672HJ69</accession>
<dbReference type="PANTHER" id="PTHR24418">
    <property type="entry name" value="TYROSINE-PROTEIN KINASE"/>
    <property type="match status" value="1"/>
</dbReference>
<keyword evidence="2 14" id="KW-0728">SH3 domain</keyword>
<dbReference type="SUPFAM" id="SSF56112">
    <property type="entry name" value="Protein kinase-like (PK-like)"/>
    <property type="match status" value="1"/>
</dbReference>
<dbReference type="SMART" id="SM00252">
    <property type="entry name" value="SH2"/>
    <property type="match status" value="1"/>
</dbReference>
<keyword evidence="8 16" id="KW-0067">ATP-binding</keyword>
<dbReference type="InterPro" id="IPR020635">
    <property type="entry name" value="Tyr_kinase_cat_dom"/>
</dbReference>
<evidence type="ECO:0000256" key="5">
    <source>
        <dbReference type="ARBA" id="ARBA00022707"/>
    </source>
</evidence>
<dbReference type="FunFam" id="1.10.510.10:FF:000052">
    <property type="entry name" value="Tyrosine-protein kinase"/>
    <property type="match status" value="1"/>
</dbReference>
<evidence type="ECO:0000259" key="19">
    <source>
        <dbReference type="PROSITE" id="PS50001"/>
    </source>
</evidence>
<evidence type="ECO:0000313" key="22">
    <source>
        <dbReference type="Ensembl" id="ENSSFAP00005028979.1"/>
    </source>
</evidence>
<dbReference type="GO" id="GO:0005524">
    <property type="term" value="F:ATP binding"/>
    <property type="evidence" value="ECO:0007669"/>
    <property type="project" value="UniProtKB-UniRule"/>
</dbReference>
<keyword evidence="9 13" id="KW-0727">SH2 domain</keyword>
<dbReference type="InterPro" id="IPR008266">
    <property type="entry name" value="Tyr_kinase_AS"/>
</dbReference>
<dbReference type="InterPro" id="IPR000980">
    <property type="entry name" value="SH2"/>
</dbReference>
<dbReference type="Pfam" id="PF00018">
    <property type="entry name" value="SH3_1"/>
    <property type="match status" value="1"/>
</dbReference>
<reference evidence="22" key="1">
    <citation type="submission" date="2019-06" db="EMBL/GenBank/DDBJ databases">
        <authorList>
            <consortium name="Wellcome Sanger Institute Data Sharing"/>
        </authorList>
    </citation>
    <scope>NUCLEOTIDE SEQUENCE [LARGE SCALE GENOMIC DNA]</scope>
</reference>
<dbReference type="Gene3D" id="1.10.510.10">
    <property type="entry name" value="Transferase(Phosphotransferase) domain 1"/>
    <property type="match status" value="1"/>
</dbReference>
<evidence type="ECO:0000256" key="8">
    <source>
        <dbReference type="ARBA" id="ARBA00022840"/>
    </source>
</evidence>
<feature type="region of interest" description="Disordered" evidence="18">
    <location>
        <begin position="52"/>
        <end position="84"/>
    </location>
</feature>
<dbReference type="SUPFAM" id="SSF55550">
    <property type="entry name" value="SH2 domain"/>
    <property type="match status" value="1"/>
</dbReference>
<evidence type="ECO:0000256" key="3">
    <source>
        <dbReference type="ARBA" id="ARBA00022553"/>
    </source>
</evidence>
<keyword evidence="3" id="KW-0597">Phosphoprotein</keyword>
<dbReference type="PROSITE" id="PS00107">
    <property type="entry name" value="PROTEIN_KINASE_ATP"/>
    <property type="match status" value="1"/>
</dbReference>
<keyword evidence="4 17" id="KW-0808">Transferase</keyword>
<evidence type="ECO:0000256" key="13">
    <source>
        <dbReference type="PROSITE-ProRule" id="PRU00191"/>
    </source>
</evidence>
<evidence type="ECO:0000313" key="23">
    <source>
        <dbReference type="Proteomes" id="UP000472267"/>
    </source>
</evidence>
<dbReference type="Pfam" id="PF00779">
    <property type="entry name" value="BTK"/>
    <property type="match status" value="1"/>
</dbReference>
<dbReference type="Ensembl" id="ENSSFAT00005030046.1">
    <property type="protein sequence ID" value="ENSSFAP00005028979.1"/>
    <property type="gene ID" value="ENSSFAG00005014736.1"/>
</dbReference>
<evidence type="ECO:0000256" key="15">
    <source>
        <dbReference type="PROSITE-ProRule" id="PRU00432"/>
    </source>
</evidence>
<gene>
    <name evidence="22" type="primary">tec</name>
</gene>
<dbReference type="PROSITE" id="PS50001">
    <property type="entry name" value="SH2"/>
    <property type="match status" value="1"/>
</dbReference>
<comment type="similarity">
    <text evidence="17">Belongs to the protein kinase superfamily. Tyr protein kinase family.</text>
</comment>
<dbReference type="SMART" id="SM00107">
    <property type="entry name" value="BTK"/>
    <property type="match status" value="1"/>
</dbReference>
<dbReference type="Gene3D" id="4.10.1130.10">
    <property type="entry name" value="btk motif of tyrosine-protein kinase itk"/>
    <property type="match status" value="1"/>
</dbReference>
<dbReference type="InterPro" id="IPR036860">
    <property type="entry name" value="SH2_dom_sf"/>
</dbReference>
<comment type="cofactor">
    <cofactor evidence="1">
        <name>Zn(2+)</name>
        <dbReference type="ChEBI" id="CHEBI:29105"/>
    </cofactor>
</comment>
<protein>
    <recommendedName>
        <fullName evidence="17">Tyrosine-protein kinase</fullName>
        <ecNumber evidence="17">2.7.10.2</ecNumber>
    </recommendedName>
</protein>
<proteinExistence type="inferred from homology"/>
<dbReference type="Proteomes" id="UP000472267">
    <property type="component" value="Chromosome 3"/>
</dbReference>
<evidence type="ECO:0000256" key="14">
    <source>
        <dbReference type="PROSITE-ProRule" id="PRU00192"/>
    </source>
</evidence>
<dbReference type="InterPro" id="IPR036028">
    <property type="entry name" value="SH3-like_dom_sf"/>
</dbReference>
<evidence type="ECO:0000256" key="10">
    <source>
        <dbReference type="ARBA" id="ARBA00023137"/>
    </source>
</evidence>
<dbReference type="InterPro" id="IPR050198">
    <property type="entry name" value="Non-receptor_tyrosine_kinases"/>
</dbReference>
<keyword evidence="11" id="KW-0449">Lipoprotein</keyword>
<dbReference type="PROSITE" id="PS50002">
    <property type="entry name" value="SH3"/>
    <property type="match status" value="1"/>
</dbReference>
<evidence type="ECO:0000256" key="18">
    <source>
        <dbReference type="SAM" id="MobiDB-lite"/>
    </source>
</evidence>
<dbReference type="AlphaFoldDB" id="A0A672HJ69"/>
<feature type="domain" description="Protein kinase" evidence="21">
    <location>
        <begin position="268"/>
        <end position="521"/>
    </location>
</feature>
<evidence type="ECO:0000256" key="12">
    <source>
        <dbReference type="ARBA" id="ARBA00051245"/>
    </source>
</evidence>
<dbReference type="Pfam" id="PF00017">
    <property type="entry name" value="SH2"/>
    <property type="match status" value="1"/>
</dbReference>
<dbReference type="SUPFAM" id="SSF50044">
    <property type="entry name" value="SH3-domain"/>
    <property type="match status" value="1"/>
</dbReference>
<dbReference type="SMART" id="SM00219">
    <property type="entry name" value="TyrKc"/>
    <property type="match status" value="1"/>
</dbReference>
<dbReference type="InterPro" id="IPR001562">
    <property type="entry name" value="Znf_Btk_motif"/>
</dbReference>
<dbReference type="PRINTS" id="PR00109">
    <property type="entry name" value="TYRKINASE"/>
</dbReference>
<dbReference type="PROSITE" id="PS51113">
    <property type="entry name" value="ZF_BTK"/>
    <property type="match status" value="1"/>
</dbReference>
<reference evidence="22" key="2">
    <citation type="submission" date="2025-08" db="UniProtKB">
        <authorList>
            <consortium name="Ensembl"/>
        </authorList>
    </citation>
    <scope>IDENTIFICATION</scope>
</reference>
<evidence type="ECO:0000256" key="6">
    <source>
        <dbReference type="ARBA" id="ARBA00022741"/>
    </source>
</evidence>
<dbReference type="GO" id="GO:0004715">
    <property type="term" value="F:non-membrane spanning protein tyrosine kinase activity"/>
    <property type="evidence" value="ECO:0007669"/>
    <property type="project" value="UniProtKB-EC"/>
</dbReference>
<evidence type="ECO:0000259" key="21">
    <source>
        <dbReference type="PROSITE" id="PS50011"/>
    </source>
</evidence>
<keyword evidence="15" id="KW-0862">Zinc</keyword>
<dbReference type="EC" id="2.7.10.2" evidence="17"/>
<dbReference type="SMART" id="SM00326">
    <property type="entry name" value="SH3"/>
    <property type="match status" value="1"/>
</dbReference>
<dbReference type="InParanoid" id="A0A672HJ69"/>
<dbReference type="PROSITE" id="PS50011">
    <property type="entry name" value="PROTEIN_KINASE_DOM"/>
    <property type="match status" value="1"/>
</dbReference>
<feature type="binding site" evidence="16">
    <location>
        <position position="296"/>
    </location>
    <ligand>
        <name>ATP</name>
        <dbReference type="ChEBI" id="CHEBI:30616"/>
    </ligand>
</feature>
<keyword evidence="10 17" id="KW-0829">Tyrosine-protein kinase</keyword>
<dbReference type="InterPro" id="IPR017441">
    <property type="entry name" value="Protein_kinase_ATP_BS"/>
</dbReference>
<dbReference type="Gene3D" id="3.30.505.10">
    <property type="entry name" value="SH2 domain"/>
    <property type="match status" value="1"/>
</dbReference>
<dbReference type="GO" id="GO:0005829">
    <property type="term" value="C:cytosol"/>
    <property type="evidence" value="ECO:0007669"/>
    <property type="project" value="UniProtKB-ARBA"/>
</dbReference>
<dbReference type="InterPro" id="IPR011009">
    <property type="entry name" value="Kinase-like_dom_sf"/>
</dbReference>
<feature type="domain" description="SH3" evidence="20">
    <location>
        <begin position="84"/>
        <end position="144"/>
    </location>
</feature>
<evidence type="ECO:0000256" key="17">
    <source>
        <dbReference type="RuleBase" id="RU362096"/>
    </source>
</evidence>
<dbReference type="Pfam" id="PF07714">
    <property type="entry name" value="PK_Tyr_Ser-Thr"/>
    <property type="match status" value="1"/>
</dbReference>
<evidence type="ECO:0000256" key="1">
    <source>
        <dbReference type="ARBA" id="ARBA00001947"/>
    </source>
</evidence>
<keyword evidence="6 16" id="KW-0547">Nucleotide-binding</keyword>
<evidence type="ECO:0000256" key="4">
    <source>
        <dbReference type="ARBA" id="ARBA00022679"/>
    </source>
</evidence>
<dbReference type="OMA" id="YKHANTH"/>
<name>A0A672HJ69_SALFA</name>
<dbReference type="FunFam" id="3.30.200.20:FF:000053">
    <property type="entry name" value="Tyrosine-protein kinase"/>
    <property type="match status" value="1"/>
</dbReference>
<evidence type="ECO:0000256" key="7">
    <source>
        <dbReference type="ARBA" id="ARBA00022777"/>
    </source>
</evidence>
<dbReference type="InterPro" id="IPR001452">
    <property type="entry name" value="SH3_domain"/>
</dbReference>
<evidence type="ECO:0000256" key="9">
    <source>
        <dbReference type="ARBA" id="ARBA00022999"/>
    </source>
</evidence>
<evidence type="ECO:0000256" key="11">
    <source>
        <dbReference type="ARBA" id="ARBA00023288"/>
    </source>
</evidence>
<dbReference type="GO" id="GO:0035556">
    <property type="term" value="P:intracellular signal transduction"/>
    <property type="evidence" value="ECO:0007669"/>
    <property type="project" value="InterPro"/>
</dbReference>
<reference evidence="22" key="3">
    <citation type="submission" date="2025-09" db="UniProtKB">
        <authorList>
            <consortium name="Ensembl"/>
        </authorList>
    </citation>
    <scope>IDENTIFICATION</scope>
</reference>
<dbReference type="PROSITE" id="PS00109">
    <property type="entry name" value="PROTEIN_KINASE_TYR"/>
    <property type="match status" value="1"/>
</dbReference>
<evidence type="ECO:0000259" key="20">
    <source>
        <dbReference type="PROSITE" id="PS50002"/>
    </source>
</evidence>
<dbReference type="SUPFAM" id="SSF50729">
    <property type="entry name" value="PH domain-like"/>
    <property type="match status" value="1"/>
</dbReference>